<comment type="subunit">
    <text evidence="4">Monomer.</text>
</comment>
<dbReference type="InterPro" id="IPR008979">
    <property type="entry name" value="Galactose-bd-like_sf"/>
</dbReference>
<evidence type="ECO:0000313" key="12">
    <source>
        <dbReference type="EMBL" id="QWG04292.1"/>
    </source>
</evidence>
<dbReference type="EC" id="3.2.1.23" evidence="5 10"/>
<dbReference type="KEGG" id="fya:KMW28_25705"/>
<evidence type="ECO:0000313" key="13">
    <source>
        <dbReference type="Proteomes" id="UP000678679"/>
    </source>
</evidence>
<comment type="cofactor">
    <cofactor evidence="2">
        <name>Ca(2+)</name>
        <dbReference type="ChEBI" id="CHEBI:29108"/>
    </cofactor>
</comment>
<keyword evidence="13" id="KW-1185">Reference proteome</keyword>
<evidence type="ECO:0000256" key="4">
    <source>
        <dbReference type="ARBA" id="ARBA00011245"/>
    </source>
</evidence>
<dbReference type="GO" id="GO:0009341">
    <property type="term" value="C:beta-galactosidase complex"/>
    <property type="evidence" value="ECO:0007669"/>
    <property type="project" value="InterPro"/>
</dbReference>
<dbReference type="Pfam" id="PF00703">
    <property type="entry name" value="Glyco_hydro_2"/>
    <property type="match status" value="1"/>
</dbReference>
<evidence type="ECO:0000256" key="7">
    <source>
        <dbReference type="ARBA" id="ARBA00022837"/>
    </source>
</evidence>
<dbReference type="InterPro" id="IPR036156">
    <property type="entry name" value="Beta-gal/glucu_dom_sf"/>
</dbReference>
<evidence type="ECO:0000256" key="3">
    <source>
        <dbReference type="ARBA" id="ARBA00007401"/>
    </source>
</evidence>
<dbReference type="AlphaFoldDB" id="A0AAX1NAQ8"/>
<dbReference type="SMART" id="SM01038">
    <property type="entry name" value="Bgal_small_N"/>
    <property type="match status" value="1"/>
</dbReference>
<dbReference type="Gene3D" id="2.60.40.10">
    <property type="entry name" value="Immunoglobulins"/>
    <property type="match status" value="2"/>
</dbReference>
<keyword evidence="8 10" id="KW-0326">Glycosidase</keyword>
<evidence type="ECO:0000259" key="11">
    <source>
        <dbReference type="SMART" id="SM01038"/>
    </source>
</evidence>
<dbReference type="FunFam" id="3.20.20.80:FF:000121">
    <property type="entry name" value="Beta-galactosidase"/>
    <property type="match status" value="1"/>
</dbReference>
<evidence type="ECO:0000256" key="1">
    <source>
        <dbReference type="ARBA" id="ARBA00001412"/>
    </source>
</evidence>
<dbReference type="Pfam" id="PF02929">
    <property type="entry name" value="Bgal_small_N"/>
    <property type="match status" value="1"/>
</dbReference>
<dbReference type="SUPFAM" id="SSF51445">
    <property type="entry name" value="(Trans)glycosidases"/>
    <property type="match status" value="1"/>
</dbReference>
<dbReference type="InterPro" id="IPR014718">
    <property type="entry name" value="GH-type_carb-bd"/>
</dbReference>
<dbReference type="InterPro" id="IPR006103">
    <property type="entry name" value="Glyco_hydro_2_cat"/>
</dbReference>
<dbReference type="GO" id="GO:0005990">
    <property type="term" value="P:lactose catabolic process"/>
    <property type="evidence" value="ECO:0007669"/>
    <property type="project" value="TreeGrafter"/>
</dbReference>
<accession>A0AAX1NAQ8</accession>
<dbReference type="InterPro" id="IPR023230">
    <property type="entry name" value="Glyco_hydro_2_CS"/>
</dbReference>
<feature type="domain" description="Beta galactosidase small chain/" evidence="11">
    <location>
        <begin position="752"/>
        <end position="1033"/>
    </location>
</feature>
<reference evidence="12 13" key="1">
    <citation type="submission" date="2021-05" db="EMBL/GenBank/DDBJ databases">
        <title>Comparative genomic studies on the polysaccharide-degrading batcterial strains of the Flammeovirga genus.</title>
        <authorList>
            <person name="Zewei F."/>
            <person name="Zheng Z."/>
            <person name="Yu L."/>
            <person name="Ruyue G."/>
            <person name="Yanhong M."/>
            <person name="Yuanyuan C."/>
            <person name="Jingyan G."/>
            <person name="Wenjun H."/>
        </authorList>
    </citation>
    <scope>NUCLEOTIDE SEQUENCE [LARGE SCALE GENOMIC DNA]</scope>
    <source>
        <strain evidence="12 13">NBRC:100898</strain>
    </source>
</reference>
<dbReference type="SUPFAM" id="SSF49785">
    <property type="entry name" value="Galactose-binding domain-like"/>
    <property type="match status" value="1"/>
</dbReference>
<evidence type="ECO:0000256" key="10">
    <source>
        <dbReference type="RuleBase" id="RU361154"/>
    </source>
</evidence>
<dbReference type="InterPro" id="IPR013783">
    <property type="entry name" value="Ig-like_fold"/>
</dbReference>
<dbReference type="EMBL" id="CP076133">
    <property type="protein sequence ID" value="QWG04292.1"/>
    <property type="molecule type" value="Genomic_DNA"/>
</dbReference>
<dbReference type="InterPro" id="IPR050347">
    <property type="entry name" value="Bact_Beta-galactosidase"/>
</dbReference>
<keyword evidence="6 10" id="KW-0378">Hydrolase</keyword>
<dbReference type="InterPro" id="IPR006101">
    <property type="entry name" value="Glyco_hydro_2"/>
</dbReference>
<dbReference type="GO" id="GO:0030246">
    <property type="term" value="F:carbohydrate binding"/>
    <property type="evidence" value="ECO:0007669"/>
    <property type="project" value="InterPro"/>
</dbReference>
<proteinExistence type="inferred from homology"/>
<dbReference type="SUPFAM" id="SSF49303">
    <property type="entry name" value="beta-Galactosidase/glucuronidase domain"/>
    <property type="match status" value="2"/>
</dbReference>
<dbReference type="Proteomes" id="UP000678679">
    <property type="component" value="Chromosome 2"/>
</dbReference>
<evidence type="ECO:0000256" key="2">
    <source>
        <dbReference type="ARBA" id="ARBA00001913"/>
    </source>
</evidence>
<gene>
    <name evidence="12" type="ORF">KMW28_25705</name>
</gene>
<evidence type="ECO:0000256" key="8">
    <source>
        <dbReference type="ARBA" id="ARBA00023295"/>
    </source>
</evidence>
<dbReference type="Gene3D" id="2.70.98.10">
    <property type="match status" value="1"/>
</dbReference>
<keyword evidence="7" id="KW-0106">Calcium</keyword>
<dbReference type="SUPFAM" id="SSF74650">
    <property type="entry name" value="Galactose mutarotase-like"/>
    <property type="match status" value="1"/>
</dbReference>
<dbReference type="Pfam" id="PF16353">
    <property type="entry name" value="LacZ_4"/>
    <property type="match status" value="1"/>
</dbReference>
<dbReference type="InterPro" id="IPR017853">
    <property type="entry name" value="GH"/>
</dbReference>
<dbReference type="InterPro" id="IPR006102">
    <property type="entry name" value="Ig-like_GH2"/>
</dbReference>
<dbReference type="InterPro" id="IPR006104">
    <property type="entry name" value="Glyco_hydro_2_N"/>
</dbReference>
<dbReference type="Gene3D" id="3.20.20.80">
    <property type="entry name" value="Glycosidases"/>
    <property type="match status" value="1"/>
</dbReference>
<comment type="catalytic activity">
    <reaction evidence="1 10">
        <text>Hydrolysis of terminal non-reducing beta-D-galactose residues in beta-D-galactosides.</text>
        <dbReference type="EC" id="3.2.1.23"/>
    </reaction>
</comment>
<dbReference type="PROSITE" id="PS00719">
    <property type="entry name" value="GLYCOSYL_HYDROL_F2_1"/>
    <property type="match status" value="1"/>
</dbReference>
<dbReference type="PANTHER" id="PTHR46323:SF2">
    <property type="entry name" value="BETA-GALACTOSIDASE"/>
    <property type="match status" value="1"/>
</dbReference>
<dbReference type="Pfam" id="PF02837">
    <property type="entry name" value="Glyco_hydro_2_N"/>
    <property type="match status" value="1"/>
</dbReference>
<evidence type="ECO:0000256" key="9">
    <source>
        <dbReference type="ARBA" id="ARBA00032230"/>
    </source>
</evidence>
<dbReference type="PANTHER" id="PTHR46323">
    <property type="entry name" value="BETA-GALACTOSIDASE"/>
    <property type="match status" value="1"/>
</dbReference>
<name>A0AAX1NAQ8_9BACT</name>
<evidence type="ECO:0000256" key="6">
    <source>
        <dbReference type="ARBA" id="ARBA00022801"/>
    </source>
</evidence>
<dbReference type="Pfam" id="PF02836">
    <property type="entry name" value="Glyco_hydro_2_C"/>
    <property type="match status" value="1"/>
</dbReference>
<dbReference type="GO" id="GO:0004565">
    <property type="term" value="F:beta-galactosidase activity"/>
    <property type="evidence" value="ECO:0007669"/>
    <property type="project" value="UniProtKB-EC"/>
</dbReference>
<dbReference type="RefSeq" id="WP_169663774.1">
    <property type="nucleotide sequence ID" value="NZ_CP076133.1"/>
</dbReference>
<evidence type="ECO:0000256" key="5">
    <source>
        <dbReference type="ARBA" id="ARBA00012756"/>
    </source>
</evidence>
<dbReference type="InterPro" id="IPR011013">
    <property type="entry name" value="Gal_mutarotase_sf_dom"/>
</dbReference>
<comment type="similarity">
    <text evidence="3 10">Belongs to the glycosyl hydrolase 2 family.</text>
</comment>
<protein>
    <recommendedName>
        <fullName evidence="5 10">Beta-galactosidase</fullName>
        <ecNumber evidence="5 10">3.2.1.23</ecNumber>
    </recommendedName>
    <alternativeName>
        <fullName evidence="9 10">Lactase</fullName>
    </alternativeName>
</protein>
<dbReference type="InterPro" id="IPR032312">
    <property type="entry name" value="LacZ_4"/>
</dbReference>
<dbReference type="InterPro" id="IPR004199">
    <property type="entry name" value="B-gal_small/dom_5"/>
</dbReference>
<dbReference type="Gene3D" id="2.60.120.260">
    <property type="entry name" value="Galactose-binding domain-like"/>
    <property type="match status" value="1"/>
</dbReference>
<organism evidence="12 13">
    <name type="scientific">Flammeovirga yaeyamensis</name>
    <dbReference type="NCBI Taxonomy" id="367791"/>
    <lineage>
        <taxon>Bacteria</taxon>
        <taxon>Pseudomonadati</taxon>
        <taxon>Bacteroidota</taxon>
        <taxon>Cytophagia</taxon>
        <taxon>Cytophagales</taxon>
        <taxon>Flammeovirgaceae</taxon>
        <taxon>Flammeovirga</taxon>
    </lineage>
</organism>
<sequence length="1035" mass="119589">MKFYFTITLFLFSTLWPMCTIYGQEPHQDEKVVEINRLTPQAYFTKYESFSDAKENKSWLELDNYLSLNGEWKFLHVRGEQSFLSNFYKKTIDVSSWNTINVPANWELEGFGTPIYTNIVYPFTKQPPIIASDENEIGHYIKKFEVPTHWNNKEVILQFDGVSGGMYIWLNDQFVGYNEGSKTEARFNITSYLYKDKPNKLSLVVYRWCSGSYLEDQDFWRLSGLERDVFLYALPQDHIKDYNLIADYSSKNSSGNVKLNLDFQRNESAKNLSYKVQLFDDDKLIYTSHKKLKKQQERLEFTAKNIEAWSAEQPRLYDLYITLMQGEKEVQSIKQNVGFRTVEIKNNQFLVNGQPILLKGVNYHDHDPEKGHHITKELVMQDLKLMKSNNINAIRCSHYPKPIWFYDLCDQYGFYVIDEANIETHGMGATNQGPITTEGHPAYTKSWELAHMDRTQRMYHRSKNHASIITWSLGNEAGNGINFKSTYTWLKSVDTSRPVQYEGATKDTNTDIQAPMYIKYDSMEAYAKSDATRPLIQCEYAHAMGNSTGNLKEYWDVIRNYAILQGGFIWDWVDQGLLTHTLDGTPYFAYGGDLGSQKYHNDENFCANGLVNADRTPHPALYEVKKVYQNIHFDYQNEKLNVFNEFFFTSLDEFDFTYQLLKDGKVEKEGEVQIGNLAPQSNKSFYFPLEIDTSKEVVLQFYAKTKRNTPLLEKGAVVAKEEFILNEKPYESILATKNTGGLKIENKIPVLNIEGQGFKIQFDTQSGQLFTYEKNGNNLLLNPIQPTFWRAPTDNDFGINTPKTLKFWKDATLHQKLISCEVLSEQIAEDDAHSEVKIKSVFSLGQSNSTVSLTYSIYSTGAIDIHYQLDIKEKDLPMLPRVGLSLTLNKGFDQAKWYGRGPYENYSDRKTAAFLGIYNSNVTDLGFDYIRPQENGARSNVRWLEVNNEEGVGFKLTSNEEFIFTAHHQMPSDFDAGNKKMQRHTSDIKKRPLTHIIIDHKQMGVGGDNSWGYQPLTPYQITPNNYQFTLRIQPL</sequence>
<dbReference type="PRINTS" id="PR00132">
    <property type="entry name" value="GLHYDRLASE2"/>
</dbReference>